<feature type="transmembrane region" description="Helical" evidence="2">
    <location>
        <begin position="150"/>
        <end position="169"/>
    </location>
</feature>
<evidence type="ECO:0008006" key="5">
    <source>
        <dbReference type="Google" id="ProtNLM"/>
    </source>
</evidence>
<dbReference type="Proteomes" id="UP000193144">
    <property type="component" value="Unassembled WGS sequence"/>
</dbReference>
<feature type="region of interest" description="Disordered" evidence="1">
    <location>
        <begin position="1"/>
        <end position="66"/>
    </location>
</feature>
<feature type="compositionally biased region" description="Basic and acidic residues" evidence="1">
    <location>
        <begin position="37"/>
        <end position="58"/>
    </location>
</feature>
<protein>
    <recommendedName>
        <fullName evidence="5">Mitochondrial integral membrane protein-like protein</fullName>
    </recommendedName>
</protein>
<comment type="caution">
    <text evidence="3">The sequence shown here is derived from an EMBL/GenBank/DDBJ whole genome shotgun (WGS) entry which is preliminary data.</text>
</comment>
<dbReference type="STRING" id="1231657.A0A1Y1ZI06"/>
<sequence>MWGSKKDRPKDGPEEEAPALQDNNSHDNHSTRSSARMNRERREPDERTSLLRENRRPPASDGYLDPDDPAVSPYNLWSVRFLRYFTVLFLMISFIWWVLLLVSIFVSPPGMHSRGSGFFDFAYTSLTIGNLLVAVIFFASPAKAMRVTTAIIAVLLLIDMVVILSIPRIRLEEGWVGIASVVWAFFIAVWCVLTDRVVAWGKREEEQRLTGRPETRRTVKEWLAVLAATILTVIFILITILMTSTLGIRARDSTLKMQGERIYVDGDKYQVHLACVGNASYTGGKKDPTILLEAGETPLEYDFEHWAYSAYQNGTISRFCYWDRPGYAWSDNAPSPHSAGMSADALSEALAKYGEEGPYILVSAGIGSIHSRIFSSRHIKVVTGLMLIDPMHEDLLHRISNPTRGFLLWGWGIISPLGIERLGGALFKGRTREDRVYGRNAYQSGKYIKAQLQENLVADSLSKNEVASARNIQDSSVPIVVVSSGIKCRTDKEWERKQEDLTKLTDNLVSWDVVNKAPHQVWQTYDGRTMMEKRLKALVKAASKVQVKSEVED</sequence>
<dbReference type="AlphaFoldDB" id="A0A1Y1ZI06"/>
<organism evidence="3 4">
    <name type="scientific">Clohesyomyces aquaticus</name>
    <dbReference type="NCBI Taxonomy" id="1231657"/>
    <lineage>
        <taxon>Eukaryota</taxon>
        <taxon>Fungi</taxon>
        <taxon>Dikarya</taxon>
        <taxon>Ascomycota</taxon>
        <taxon>Pezizomycotina</taxon>
        <taxon>Dothideomycetes</taxon>
        <taxon>Pleosporomycetidae</taxon>
        <taxon>Pleosporales</taxon>
        <taxon>Lindgomycetaceae</taxon>
        <taxon>Clohesyomyces</taxon>
    </lineage>
</organism>
<proteinExistence type="predicted"/>
<dbReference type="InterPro" id="IPR029058">
    <property type="entry name" value="AB_hydrolase_fold"/>
</dbReference>
<keyword evidence="2" id="KW-0812">Transmembrane</keyword>
<feature type="transmembrane region" description="Helical" evidence="2">
    <location>
        <begin position="84"/>
        <end position="106"/>
    </location>
</feature>
<evidence type="ECO:0000256" key="1">
    <source>
        <dbReference type="SAM" id="MobiDB-lite"/>
    </source>
</evidence>
<feature type="transmembrane region" description="Helical" evidence="2">
    <location>
        <begin position="118"/>
        <end position="138"/>
    </location>
</feature>
<evidence type="ECO:0000256" key="2">
    <source>
        <dbReference type="SAM" id="Phobius"/>
    </source>
</evidence>
<dbReference type="InterPro" id="IPR019431">
    <property type="entry name" value="DUF2417"/>
</dbReference>
<dbReference type="SUPFAM" id="SSF53474">
    <property type="entry name" value="alpha/beta-Hydrolases"/>
    <property type="match status" value="1"/>
</dbReference>
<evidence type="ECO:0000313" key="3">
    <source>
        <dbReference type="EMBL" id="ORY09445.1"/>
    </source>
</evidence>
<feature type="compositionally biased region" description="Basic and acidic residues" evidence="1">
    <location>
        <begin position="1"/>
        <end position="12"/>
    </location>
</feature>
<accession>A0A1Y1ZI06</accession>
<dbReference type="OrthoDB" id="164921at2759"/>
<reference evidence="3 4" key="1">
    <citation type="submission" date="2016-07" db="EMBL/GenBank/DDBJ databases">
        <title>Pervasive Adenine N6-methylation of Active Genes in Fungi.</title>
        <authorList>
            <consortium name="DOE Joint Genome Institute"/>
            <person name="Mondo S.J."/>
            <person name="Dannebaum R.O."/>
            <person name="Kuo R.C."/>
            <person name="Labutti K."/>
            <person name="Haridas S."/>
            <person name="Kuo A."/>
            <person name="Salamov A."/>
            <person name="Ahrendt S.R."/>
            <person name="Lipzen A."/>
            <person name="Sullivan W."/>
            <person name="Andreopoulos W.B."/>
            <person name="Clum A."/>
            <person name="Lindquist E."/>
            <person name="Daum C."/>
            <person name="Ramamoorthy G.K."/>
            <person name="Gryganskyi A."/>
            <person name="Culley D."/>
            <person name="Magnuson J.K."/>
            <person name="James T.Y."/>
            <person name="O'Malley M.A."/>
            <person name="Stajich J.E."/>
            <person name="Spatafora J.W."/>
            <person name="Visel A."/>
            <person name="Grigoriev I.V."/>
        </authorList>
    </citation>
    <scope>NUCLEOTIDE SEQUENCE [LARGE SCALE GENOMIC DNA]</scope>
    <source>
        <strain evidence="3 4">CBS 115471</strain>
    </source>
</reference>
<name>A0A1Y1ZI06_9PLEO</name>
<dbReference type="Gene3D" id="3.40.50.1820">
    <property type="entry name" value="alpha/beta hydrolase"/>
    <property type="match status" value="1"/>
</dbReference>
<gene>
    <name evidence="3" type="ORF">BCR34DRAFT_487217</name>
</gene>
<keyword evidence="4" id="KW-1185">Reference proteome</keyword>
<evidence type="ECO:0000313" key="4">
    <source>
        <dbReference type="Proteomes" id="UP000193144"/>
    </source>
</evidence>
<feature type="transmembrane region" description="Helical" evidence="2">
    <location>
        <begin position="222"/>
        <end position="248"/>
    </location>
</feature>
<feature type="transmembrane region" description="Helical" evidence="2">
    <location>
        <begin position="175"/>
        <end position="193"/>
    </location>
</feature>
<keyword evidence="2" id="KW-1133">Transmembrane helix</keyword>
<dbReference type="Pfam" id="PF10329">
    <property type="entry name" value="DUF2417"/>
    <property type="match status" value="1"/>
</dbReference>
<dbReference type="EMBL" id="MCFA01000086">
    <property type="protein sequence ID" value="ORY09445.1"/>
    <property type="molecule type" value="Genomic_DNA"/>
</dbReference>
<keyword evidence="2" id="KW-0472">Membrane</keyword>